<dbReference type="InterPro" id="IPR038694">
    <property type="entry name" value="DUF427_sf"/>
</dbReference>
<dbReference type="OrthoDB" id="2596301at2759"/>
<evidence type="ECO:0000256" key="1">
    <source>
        <dbReference type="SAM" id="MobiDB-lite"/>
    </source>
</evidence>
<evidence type="ECO:0000313" key="4">
    <source>
        <dbReference type="Proteomes" id="UP000473826"/>
    </source>
</evidence>
<organism evidence="3 4">
    <name type="scientific">Vanrija humicola</name>
    <name type="common">Yeast</name>
    <name type="synonym">Cryptococcus humicola</name>
    <dbReference type="NCBI Taxonomy" id="5417"/>
    <lineage>
        <taxon>Eukaryota</taxon>
        <taxon>Fungi</taxon>
        <taxon>Dikarya</taxon>
        <taxon>Basidiomycota</taxon>
        <taxon>Agaricomycotina</taxon>
        <taxon>Tremellomycetes</taxon>
        <taxon>Trichosporonales</taxon>
        <taxon>Trichosporonaceae</taxon>
        <taxon>Vanrija</taxon>
    </lineage>
</organism>
<dbReference type="InterPro" id="IPR007361">
    <property type="entry name" value="DUF427"/>
</dbReference>
<dbReference type="Pfam" id="PF04248">
    <property type="entry name" value="NTP_transf_9"/>
    <property type="match status" value="1"/>
</dbReference>
<name>A0A7D8Z0E2_VANHU</name>
<comment type="caution">
    <text evidence="3">The sequence shown here is derived from an EMBL/GenBank/DDBJ whole genome shotgun (WGS) entry which is preliminary data.</text>
</comment>
<dbReference type="EMBL" id="QKWK01000004">
    <property type="protein sequence ID" value="TXT10896.1"/>
    <property type="molecule type" value="Genomic_DNA"/>
</dbReference>
<protein>
    <recommendedName>
        <fullName evidence="2">DUF427 domain-containing protein</fullName>
    </recommendedName>
</protein>
<dbReference type="Proteomes" id="UP000473826">
    <property type="component" value="Unassembled WGS sequence"/>
</dbReference>
<dbReference type="AlphaFoldDB" id="A0A7D8Z0E2"/>
<reference evidence="3 4" key="1">
    <citation type="journal article" date="2019" name="PLoS Genet.">
        <title>Convergent evolution of linked mating-type loci in basidiomycete fungi.</title>
        <authorList>
            <person name="Sun S."/>
            <person name="Coelho M.A."/>
            <person name="Heitman J."/>
            <person name="Nowrousian M."/>
        </authorList>
    </citation>
    <scope>NUCLEOTIDE SEQUENCE [LARGE SCALE GENOMIC DNA]</scope>
    <source>
        <strain evidence="3 4">CBS 4282</strain>
    </source>
</reference>
<feature type="domain" description="DUF427" evidence="2">
    <location>
        <begin position="187"/>
        <end position="276"/>
    </location>
</feature>
<accession>A0A7D8Z0E2</accession>
<evidence type="ECO:0000259" key="2">
    <source>
        <dbReference type="Pfam" id="PF04248"/>
    </source>
</evidence>
<dbReference type="PANTHER" id="PTHR34310">
    <property type="entry name" value="DUF427 DOMAIN PROTEIN (AFU_ORTHOLOGUE AFUA_3G02220)"/>
    <property type="match status" value="1"/>
</dbReference>
<evidence type="ECO:0000313" key="3">
    <source>
        <dbReference type="EMBL" id="TXT10896.1"/>
    </source>
</evidence>
<feature type="region of interest" description="Disordered" evidence="1">
    <location>
        <begin position="88"/>
        <end position="107"/>
    </location>
</feature>
<proteinExistence type="predicted"/>
<sequence>MAIPTAPNPDHSIPAAPTESDVLQRRKIVVPGRFEFEPTSRWVRGVVGDVAVVDSRHQILVWEPGYKVPEYAYPSAHVRTDLLVPSAAPEEERATTHKPSEAAIKSPSSKDYWRPRWPDVQWFDYVHGGRRIPRAAWKWNVPGLEDFIAVSWYPGVLDAWYEEDELVHTHPRDPGNRVDVIPSTRHIKVVLDGEVLAESTSALVLFEHALPTRFYLPRGDVRLDLLDEVPLVTQCPYKGYTSSYWRRKGTQRDIAWTYGAPVHQVSAIKDGIAFFNDRVELIVDGEPFVDSPKVWA</sequence>
<keyword evidence="4" id="KW-1185">Reference proteome</keyword>
<dbReference type="Gene3D" id="2.170.150.40">
    <property type="entry name" value="Domain of unknown function (DUF427)"/>
    <property type="match status" value="2"/>
</dbReference>
<dbReference type="PANTHER" id="PTHR34310:SF8">
    <property type="entry name" value="CONSERVED PROTEIN"/>
    <property type="match status" value="1"/>
</dbReference>
<feature type="compositionally biased region" description="Basic and acidic residues" evidence="1">
    <location>
        <begin position="90"/>
        <end position="100"/>
    </location>
</feature>
<gene>
    <name evidence="3" type="ORF">VHUM_01647</name>
</gene>